<evidence type="ECO:0000313" key="2">
    <source>
        <dbReference type="Proteomes" id="UP001232148"/>
    </source>
</evidence>
<sequence>HALGLNLHSVEFKRSARSLSIDVNEMPIKAHNSIGNVERYHPPLRRAYTILRDE</sequence>
<proteinExistence type="predicted"/>
<comment type="caution">
    <text evidence="1">The sequence shown here is derived from an EMBL/GenBank/DDBJ whole genome shotgun (WGS) entry which is preliminary data.</text>
</comment>
<dbReference type="EMBL" id="MU843078">
    <property type="protein sequence ID" value="KAK2021814.1"/>
    <property type="molecule type" value="Genomic_DNA"/>
</dbReference>
<protein>
    <submittedName>
        <fullName evidence="1">Uncharacterized protein</fullName>
    </submittedName>
</protein>
<feature type="non-terminal residue" evidence="1">
    <location>
        <position position="1"/>
    </location>
</feature>
<gene>
    <name evidence="1" type="ORF">LX32DRAFT_515594</name>
</gene>
<accession>A0AAD9H5F4</accession>
<feature type="non-terminal residue" evidence="1">
    <location>
        <position position="54"/>
    </location>
</feature>
<dbReference type="AlphaFoldDB" id="A0AAD9H5F4"/>
<dbReference type="Proteomes" id="UP001232148">
    <property type="component" value="Unassembled WGS sequence"/>
</dbReference>
<reference evidence="1" key="1">
    <citation type="submission" date="2021-06" db="EMBL/GenBank/DDBJ databases">
        <title>Comparative genomics, transcriptomics and evolutionary studies reveal genomic signatures of adaptation to plant cell wall in hemibiotrophic fungi.</title>
        <authorList>
            <consortium name="DOE Joint Genome Institute"/>
            <person name="Baroncelli R."/>
            <person name="Diaz J.F."/>
            <person name="Benocci T."/>
            <person name="Peng M."/>
            <person name="Battaglia E."/>
            <person name="Haridas S."/>
            <person name="Andreopoulos W."/>
            <person name="Labutti K."/>
            <person name="Pangilinan J."/>
            <person name="Floch G.L."/>
            <person name="Makela M.R."/>
            <person name="Henrissat B."/>
            <person name="Grigoriev I.V."/>
            <person name="Crouch J.A."/>
            <person name="De Vries R.P."/>
            <person name="Sukno S.A."/>
            <person name="Thon M.R."/>
        </authorList>
    </citation>
    <scope>NUCLEOTIDE SEQUENCE</scope>
    <source>
        <strain evidence="1">MAFF235873</strain>
    </source>
</reference>
<name>A0AAD9H5F4_9PEZI</name>
<evidence type="ECO:0000313" key="1">
    <source>
        <dbReference type="EMBL" id="KAK2021814.1"/>
    </source>
</evidence>
<keyword evidence="2" id="KW-1185">Reference proteome</keyword>
<organism evidence="1 2">
    <name type="scientific">Colletotrichum zoysiae</name>
    <dbReference type="NCBI Taxonomy" id="1216348"/>
    <lineage>
        <taxon>Eukaryota</taxon>
        <taxon>Fungi</taxon>
        <taxon>Dikarya</taxon>
        <taxon>Ascomycota</taxon>
        <taxon>Pezizomycotina</taxon>
        <taxon>Sordariomycetes</taxon>
        <taxon>Hypocreomycetidae</taxon>
        <taxon>Glomerellales</taxon>
        <taxon>Glomerellaceae</taxon>
        <taxon>Colletotrichum</taxon>
        <taxon>Colletotrichum graminicola species complex</taxon>
    </lineage>
</organism>